<keyword evidence="4 13" id="KW-0812">Transmembrane</keyword>
<evidence type="ECO:0000256" key="6">
    <source>
        <dbReference type="ARBA" id="ARBA00022955"/>
    </source>
</evidence>
<keyword evidence="3" id="KW-0444">Lipid biosynthesis</keyword>
<evidence type="ECO:0000256" key="1">
    <source>
        <dbReference type="ARBA" id="ARBA00004477"/>
    </source>
</evidence>
<evidence type="ECO:0000256" key="13">
    <source>
        <dbReference type="SAM" id="Phobius"/>
    </source>
</evidence>
<evidence type="ECO:0000256" key="9">
    <source>
        <dbReference type="ARBA" id="ARBA00023098"/>
    </source>
</evidence>
<dbReference type="AlphaFoldDB" id="A0AAN9U7R2"/>
<keyword evidence="6" id="KW-0752">Steroid biosynthesis</keyword>
<evidence type="ECO:0000256" key="2">
    <source>
        <dbReference type="ARBA" id="ARBA00005377"/>
    </source>
</evidence>
<feature type="transmembrane region" description="Helical" evidence="13">
    <location>
        <begin position="84"/>
        <end position="100"/>
    </location>
</feature>
<evidence type="ECO:0000256" key="5">
    <source>
        <dbReference type="ARBA" id="ARBA00022824"/>
    </source>
</evidence>
<keyword evidence="15" id="KW-1185">Reference proteome</keyword>
<name>A0AAN9U7R2_9PEZI</name>
<evidence type="ECO:0000256" key="11">
    <source>
        <dbReference type="ARBA" id="ARBA00023166"/>
    </source>
</evidence>
<dbReference type="InterPro" id="IPR005352">
    <property type="entry name" value="Erg28"/>
</dbReference>
<dbReference type="GO" id="GO:0016126">
    <property type="term" value="P:sterol biosynthetic process"/>
    <property type="evidence" value="ECO:0007669"/>
    <property type="project" value="UniProtKB-KW"/>
</dbReference>
<evidence type="ECO:0000256" key="7">
    <source>
        <dbReference type="ARBA" id="ARBA00022989"/>
    </source>
</evidence>
<keyword evidence="7 13" id="KW-1133">Transmembrane helix</keyword>
<evidence type="ECO:0000256" key="8">
    <source>
        <dbReference type="ARBA" id="ARBA00023011"/>
    </source>
</evidence>
<keyword evidence="11" id="KW-1207">Sterol metabolism</keyword>
<keyword evidence="5" id="KW-0256">Endoplasmic reticulum</keyword>
<dbReference type="GO" id="GO:0030674">
    <property type="term" value="F:protein-macromolecule adaptor activity"/>
    <property type="evidence" value="ECO:0007669"/>
    <property type="project" value="TreeGrafter"/>
</dbReference>
<sequence>MVEVLSSLLPKSEGYLPYYLIYTGLSAAIHTVVCYRVSASTALKAFSGPAAPPAHPLLAHTYGVKNIYTGLIRLYAAYYITNPQVYDLAICTFVGVLFLYSTETFIYKTSRLREALFPFITAGSAVVWMTNQRAWYLGL</sequence>
<protein>
    <submittedName>
        <fullName evidence="14">Uncharacterized protein</fullName>
    </submittedName>
</protein>
<dbReference type="GO" id="GO:0005789">
    <property type="term" value="C:endoplasmic reticulum membrane"/>
    <property type="evidence" value="ECO:0007669"/>
    <property type="project" value="UniProtKB-SubCell"/>
</dbReference>
<evidence type="ECO:0000256" key="4">
    <source>
        <dbReference type="ARBA" id="ARBA00022692"/>
    </source>
</evidence>
<dbReference type="PANTHER" id="PTHR15451:SF19">
    <property type="entry name" value="ERGOSTEROL BIOSYNTHETIC PROTEIN 28 HOMOLOG"/>
    <property type="match status" value="1"/>
</dbReference>
<dbReference type="Pfam" id="PF03694">
    <property type="entry name" value="Erg28"/>
    <property type="match status" value="1"/>
</dbReference>
<comment type="subcellular location">
    <subcellularLocation>
        <location evidence="1">Endoplasmic reticulum membrane</location>
        <topology evidence="1">Multi-pass membrane protein</topology>
    </subcellularLocation>
</comment>
<comment type="similarity">
    <text evidence="2">Belongs to the ERG28 family.</text>
</comment>
<keyword evidence="8" id="KW-0756">Sterol biosynthesis</keyword>
<accession>A0AAN9U7R2</accession>
<dbReference type="PANTHER" id="PTHR15451">
    <property type="entry name" value="ERGOSTEROL BIOSYNTHETIC PROTEIN 28-RELATED"/>
    <property type="match status" value="1"/>
</dbReference>
<evidence type="ECO:0000256" key="3">
    <source>
        <dbReference type="ARBA" id="ARBA00022516"/>
    </source>
</evidence>
<keyword evidence="12" id="KW-0753">Steroid metabolism</keyword>
<proteinExistence type="inferred from homology"/>
<dbReference type="Proteomes" id="UP001320420">
    <property type="component" value="Unassembled WGS sequence"/>
</dbReference>
<evidence type="ECO:0000256" key="10">
    <source>
        <dbReference type="ARBA" id="ARBA00023136"/>
    </source>
</evidence>
<keyword evidence="10 13" id="KW-0472">Membrane</keyword>
<reference evidence="14 15" key="1">
    <citation type="submission" date="2024-02" db="EMBL/GenBank/DDBJ databases">
        <title>De novo assembly and annotation of 12 fungi associated with fruit tree decline syndrome in Ontario, Canada.</title>
        <authorList>
            <person name="Sulman M."/>
            <person name="Ellouze W."/>
            <person name="Ilyukhin E."/>
        </authorList>
    </citation>
    <scope>NUCLEOTIDE SEQUENCE [LARGE SCALE GENOMIC DNA]</scope>
    <source>
        <strain evidence="14 15">M11/M66-122</strain>
    </source>
</reference>
<evidence type="ECO:0000313" key="14">
    <source>
        <dbReference type="EMBL" id="KAK7740627.1"/>
    </source>
</evidence>
<keyword evidence="9" id="KW-0443">Lipid metabolism</keyword>
<feature type="transmembrane region" description="Helical" evidence="13">
    <location>
        <begin position="112"/>
        <end position="130"/>
    </location>
</feature>
<gene>
    <name evidence="14" type="ORF">SLS62_011068</name>
</gene>
<evidence type="ECO:0000313" key="15">
    <source>
        <dbReference type="Proteomes" id="UP001320420"/>
    </source>
</evidence>
<feature type="transmembrane region" description="Helical" evidence="13">
    <location>
        <begin position="16"/>
        <end position="37"/>
    </location>
</feature>
<organism evidence="14 15">
    <name type="scientific">Diatrype stigma</name>
    <dbReference type="NCBI Taxonomy" id="117547"/>
    <lineage>
        <taxon>Eukaryota</taxon>
        <taxon>Fungi</taxon>
        <taxon>Dikarya</taxon>
        <taxon>Ascomycota</taxon>
        <taxon>Pezizomycotina</taxon>
        <taxon>Sordariomycetes</taxon>
        <taxon>Xylariomycetidae</taxon>
        <taxon>Xylariales</taxon>
        <taxon>Diatrypaceae</taxon>
        <taxon>Diatrype</taxon>
    </lineage>
</organism>
<comment type="caution">
    <text evidence="14">The sequence shown here is derived from an EMBL/GenBank/DDBJ whole genome shotgun (WGS) entry which is preliminary data.</text>
</comment>
<evidence type="ECO:0000256" key="12">
    <source>
        <dbReference type="ARBA" id="ARBA00023221"/>
    </source>
</evidence>
<dbReference type="EMBL" id="JAKJXP020000167">
    <property type="protein sequence ID" value="KAK7740627.1"/>
    <property type="molecule type" value="Genomic_DNA"/>
</dbReference>